<organism evidence="1 2">
    <name type="scientific">Trifolium subterraneum</name>
    <name type="common">Subterranean clover</name>
    <dbReference type="NCBI Taxonomy" id="3900"/>
    <lineage>
        <taxon>Eukaryota</taxon>
        <taxon>Viridiplantae</taxon>
        <taxon>Streptophyta</taxon>
        <taxon>Embryophyta</taxon>
        <taxon>Tracheophyta</taxon>
        <taxon>Spermatophyta</taxon>
        <taxon>Magnoliopsida</taxon>
        <taxon>eudicotyledons</taxon>
        <taxon>Gunneridae</taxon>
        <taxon>Pentapetalae</taxon>
        <taxon>rosids</taxon>
        <taxon>fabids</taxon>
        <taxon>Fabales</taxon>
        <taxon>Fabaceae</taxon>
        <taxon>Papilionoideae</taxon>
        <taxon>50 kb inversion clade</taxon>
        <taxon>NPAAA clade</taxon>
        <taxon>Hologalegina</taxon>
        <taxon>IRL clade</taxon>
        <taxon>Trifolieae</taxon>
        <taxon>Trifolium</taxon>
    </lineage>
</organism>
<dbReference type="AlphaFoldDB" id="A0A2Z6MEW6"/>
<reference evidence="2" key="1">
    <citation type="journal article" date="2017" name="Front. Plant Sci.">
        <title>Climate Clever Clovers: New Paradigm to Reduce the Environmental Footprint of Ruminants by Breeding Low Methanogenic Forages Utilizing Haplotype Variation.</title>
        <authorList>
            <person name="Kaur P."/>
            <person name="Appels R."/>
            <person name="Bayer P.E."/>
            <person name="Keeble-Gagnere G."/>
            <person name="Wang J."/>
            <person name="Hirakawa H."/>
            <person name="Shirasawa K."/>
            <person name="Vercoe P."/>
            <person name="Stefanova K."/>
            <person name="Durmic Z."/>
            <person name="Nichols P."/>
            <person name="Revell C."/>
            <person name="Isobe S.N."/>
            <person name="Edwards D."/>
            <person name="Erskine W."/>
        </authorList>
    </citation>
    <scope>NUCLEOTIDE SEQUENCE [LARGE SCALE GENOMIC DNA]</scope>
    <source>
        <strain evidence="2">cv. Daliak</strain>
    </source>
</reference>
<dbReference type="EMBL" id="DF973228">
    <property type="protein sequence ID" value="GAU21375.1"/>
    <property type="molecule type" value="Genomic_DNA"/>
</dbReference>
<evidence type="ECO:0000313" key="1">
    <source>
        <dbReference type="EMBL" id="GAU21375.1"/>
    </source>
</evidence>
<dbReference type="PANTHER" id="PTHR31422">
    <property type="entry name" value="BNAANNG28530D PROTEIN"/>
    <property type="match status" value="1"/>
</dbReference>
<evidence type="ECO:0000313" key="2">
    <source>
        <dbReference type="Proteomes" id="UP000242715"/>
    </source>
</evidence>
<dbReference type="Proteomes" id="UP000242715">
    <property type="component" value="Unassembled WGS sequence"/>
</dbReference>
<proteinExistence type="predicted"/>
<dbReference type="OrthoDB" id="1060521at2759"/>
<gene>
    <name evidence="1" type="ORF">TSUD_189630</name>
</gene>
<accession>A0A2Z6MEW6</accession>
<dbReference type="PANTHER" id="PTHR31422:SF0">
    <property type="entry name" value="MYOSIN-BINDING PROTEIN 7"/>
    <property type="match status" value="1"/>
</dbReference>
<name>A0A2Z6MEW6_TRISU</name>
<sequence>MTDRVYTIDSEFKGGVGGYDEHERTPTEFGNQGDFEDPYVKKLYIRLQALEADRESMRQTMISIRTDKEQFVLLKEIAHHLRKEMSNQKKVTVKIFVGGFSFFTIFKSKFMDLASNPPSKNDYITISEDYPLVWVFSDDDPQNGAYSGWQKANLVFE</sequence>
<protein>
    <submittedName>
        <fullName evidence="1">Uncharacterized protein</fullName>
    </submittedName>
</protein>
<keyword evidence="2" id="KW-1185">Reference proteome</keyword>